<gene>
    <name evidence="1" type="ORF">ACAOBT_LOCUS18322</name>
</gene>
<dbReference type="EMBL" id="CAKOFQ010007038">
    <property type="protein sequence ID" value="CAH1988171.1"/>
    <property type="molecule type" value="Genomic_DNA"/>
</dbReference>
<name>A0A9P0L9T6_ACAOB</name>
<dbReference type="Proteomes" id="UP001152888">
    <property type="component" value="Unassembled WGS sequence"/>
</dbReference>
<proteinExistence type="predicted"/>
<dbReference type="AlphaFoldDB" id="A0A9P0L9T6"/>
<reference evidence="1" key="1">
    <citation type="submission" date="2022-03" db="EMBL/GenBank/DDBJ databases">
        <authorList>
            <person name="Sayadi A."/>
        </authorList>
    </citation>
    <scope>NUCLEOTIDE SEQUENCE</scope>
</reference>
<evidence type="ECO:0000313" key="2">
    <source>
        <dbReference type="Proteomes" id="UP001152888"/>
    </source>
</evidence>
<protein>
    <submittedName>
        <fullName evidence="1">Uncharacterized protein</fullName>
    </submittedName>
</protein>
<comment type="caution">
    <text evidence="1">The sequence shown here is derived from an EMBL/GenBank/DDBJ whole genome shotgun (WGS) entry which is preliminary data.</text>
</comment>
<evidence type="ECO:0000313" key="1">
    <source>
        <dbReference type="EMBL" id="CAH1988171.1"/>
    </source>
</evidence>
<accession>A0A9P0L9T6</accession>
<sequence length="38" mass="4115">MSDVAISPPLKKIDTKNISTSPRNICVFTFSSEPSCVT</sequence>
<keyword evidence="2" id="KW-1185">Reference proteome</keyword>
<organism evidence="1 2">
    <name type="scientific">Acanthoscelides obtectus</name>
    <name type="common">Bean weevil</name>
    <name type="synonym">Bruchus obtectus</name>
    <dbReference type="NCBI Taxonomy" id="200917"/>
    <lineage>
        <taxon>Eukaryota</taxon>
        <taxon>Metazoa</taxon>
        <taxon>Ecdysozoa</taxon>
        <taxon>Arthropoda</taxon>
        <taxon>Hexapoda</taxon>
        <taxon>Insecta</taxon>
        <taxon>Pterygota</taxon>
        <taxon>Neoptera</taxon>
        <taxon>Endopterygota</taxon>
        <taxon>Coleoptera</taxon>
        <taxon>Polyphaga</taxon>
        <taxon>Cucujiformia</taxon>
        <taxon>Chrysomeloidea</taxon>
        <taxon>Chrysomelidae</taxon>
        <taxon>Bruchinae</taxon>
        <taxon>Bruchini</taxon>
        <taxon>Acanthoscelides</taxon>
    </lineage>
</organism>